<accession>A0A9P6HFX8</accession>
<evidence type="ECO:0000256" key="4">
    <source>
        <dbReference type="ARBA" id="ARBA00022827"/>
    </source>
</evidence>
<comment type="catalytic activity">
    <reaction evidence="8">
        <text>2 R'C(R)SH + O2 = R'C(R)S-S(R)CR' + H2O2</text>
        <dbReference type="Rhea" id="RHEA:17357"/>
        <dbReference type="ChEBI" id="CHEBI:15379"/>
        <dbReference type="ChEBI" id="CHEBI:16240"/>
        <dbReference type="ChEBI" id="CHEBI:16520"/>
        <dbReference type="ChEBI" id="CHEBI:17412"/>
        <dbReference type="EC" id="1.8.3.2"/>
    </reaction>
</comment>
<comment type="cofactor">
    <cofactor evidence="1 8">
        <name>FAD</name>
        <dbReference type="ChEBI" id="CHEBI:57692"/>
    </cofactor>
</comment>
<dbReference type="InterPro" id="IPR039799">
    <property type="entry name" value="ALR/ERV"/>
</dbReference>
<keyword evidence="5 8" id="KW-0560">Oxidoreductase</keyword>
<dbReference type="InterPro" id="IPR017905">
    <property type="entry name" value="ERV/ALR_sulphydryl_oxidase"/>
</dbReference>
<reference evidence="11" key="2">
    <citation type="submission" date="2020-11" db="EMBL/GenBank/DDBJ databases">
        <authorList>
            <consortium name="DOE Joint Genome Institute"/>
            <person name="Kuo A."/>
            <person name="Miyauchi S."/>
            <person name="Kiss E."/>
            <person name="Drula E."/>
            <person name="Kohler A."/>
            <person name="Sanchez-Garcia M."/>
            <person name="Andreopoulos B."/>
            <person name="Barry K.W."/>
            <person name="Bonito G."/>
            <person name="Buee M."/>
            <person name="Carver A."/>
            <person name="Chen C."/>
            <person name="Cichocki N."/>
            <person name="Clum A."/>
            <person name="Culley D."/>
            <person name="Crous P.W."/>
            <person name="Fauchery L."/>
            <person name="Girlanda M."/>
            <person name="Hayes R."/>
            <person name="Keri Z."/>
            <person name="Labutti K."/>
            <person name="Lipzen A."/>
            <person name="Lombard V."/>
            <person name="Magnuson J."/>
            <person name="Maillard F."/>
            <person name="Morin E."/>
            <person name="Murat C."/>
            <person name="Nolan M."/>
            <person name="Ohm R."/>
            <person name="Pangilinan J."/>
            <person name="Pereira M."/>
            <person name="Perotto S."/>
            <person name="Peter M."/>
            <person name="Riley R."/>
            <person name="Sitrit Y."/>
            <person name="Stielow B."/>
            <person name="Szollosi G."/>
            <person name="Zifcakova L."/>
            <person name="Stursova M."/>
            <person name="Spatafora J.W."/>
            <person name="Tedersoo L."/>
            <person name="Vaario L.-M."/>
            <person name="Yamada A."/>
            <person name="Yan M."/>
            <person name="Wang P."/>
            <person name="Xu J."/>
            <person name="Bruns T."/>
            <person name="Baldrian P."/>
            <person name="Vilgalys R."/>
            <person name="Henrissat B."/>
            <person name="Grigoriev I.V."/>
            <person name="Hibbett D."/>
            <person name="Nagy L.G."/>
            <person name="Martin F.M."/>
        </authorList>
    </citation>
    <scope>NUCLEOTIDE SEQUENCE</scope>
    <source>
        <strain evidence="11">UH-Tt-Lm1</strain>
    </source>
</reference>
<keyword evidence="3 8" id="KW-0285">Flavoprotein</keyword>
<organism evidence="11 12">
    <name type="scientific">Thelephora terrestris</name>
    <dbReference type="NCBI Taxonomy" id="56493"/>
    <lineage>
        <taxon>Eukaryota</taxon>
        <taxon>Fungi</taxon>
        <taxon>Dikarya</taxon>
        <taxon>Basidiomycota</taxon>
        <taxon>Agaricomycotina</taxon>
        <taxon>Agaricomycetes</taxon>
        <taxon>Thelephorales</taxon>
        <taxon>Thelephoraceae</taxon>
        <taxon>Thelephora</taxon>
    </lineage>
</organism>
<dbReference type="SUPFAM" id="SSF69000">
    <property type="entry name" value="FAD-dependent thiol oxidase"/>
    <property type="match status" value="1"/>
</dbReference>
<dbReference type="InterPro" id="IPR036774">
    <property type="entry name" value="ERV/ALR_sulphydryl_oxid_sf"/>
</dbReference>
<dbReference type="OrthoDB" id="17199at2759"/>
<feature type="region of interest" description="Disordered" evidence="9">
    <location>
        <begin position="1"/>
        <end position="21"/>
    </location>
</feature>
<keyword evidence="6" id="KW-0496">Mitochondrion</keyword>
<evidence type="ECO:0000256" key="8">
    <source>
        <dbReference type="RuleBase" id="RU371123"/>
    </source>
</evidence>
<dbReference type="PANTHER" id="PTHR12645">
    <property type="entry name" value="ALR/ERV"/>
    <property type="match status" value="1"/>
</dbReference>
<comment type="subcellular location">
    <subcellularLocation>
        <location evidence="2">Mitochondrion intermembrane space</location>
    </subcellularLocation>
</comment>
<proteinExistence type="predicted"/>
<evidence type="ECO:0000259" key="10">
    <source>
        <dbReference type="PROSITE" id="PS51324"/>
    </source>
</evidence>
<evidence type="ECO:0000256" key="3">
    <source>
        <dbReference type="ARBA" id="ARBA00022630"/>
    </source>
</evidence>
<keyword evidence="4 8" id="KW-0274">FAD</keyword>
<dbReference type="GO" id="GO:0050660">
    <property type="term" value="F:flavin adenine dinucleotide binding"/>
    <property type="evidence" value="ECO:0007669"/>
    <property type="project" value="TreeGrafter"/>
</dbReference>
<evidence type="ECO:0000256" key="5">
    <source>
        <dbReference type="ARBA" id="ARBA00023002"/>
    </source>
</evidence>
<reference evidence="11" key="1">
    <citation type="journal article" date="2020" name="Nat. Commun.">
        <title>Large-scale genome sequencing of mycorrhizal fungi provides insights into the early evolution of symbiotic traits.</title>
        <authorList>
            <person name="Miyauchi S."/>
            <person name="Kiss E."/>
            <person name="Kuo A."/>
            <person name="Drula E."/>
            <person name="Kohler A."/>
            <person name="Sanchez-Garcia M."/>
            <person name="Morin E."/>
            <person name="Andreopoulos B."/>
            <person name="Barry K.W."/>
            <person name="Bonito G."/>
            <person name="Buee M."/>
            <person name="Carver A."/>
            <person name="Chen C."/>
            <person name="Cichocki N."/>
            <person name="Clum A."/>
            <person name="Culley D."/>
            <person name="Crous P.W."/>
            <person name="Fauchery L."/>
            <person name="Girlanda M."/>
            <person name="Hayes R.D."/>
            <person name="Keri Z."/>
            <person name="LaButti K."/>
            <person name="Lipzen A."/>
            <person name="Lombard V."/>
            <person name="Magnuson J."/>
            <person name="Maillard F."/>
            <person name="Murat C."/>
            <person name="Nolan M."/>
            <person name="Ohm R.A."/>
            <person name="Pangilinan J."/>
            <person name="Pereira M.F."/>
            <person name="Perotto S."/>
            <person name="Peter M."/>
            <person name="Pfister S."/>
            <person name="Riley R."/>
            <person name="Sitrit Y."/>
            <person name="Stielow J.B."/>
            <person name="Szollosi G."/>
            <person name="Zifcakova L."/>
            <person name="Stursova M."/>
            <person name="Spatafora J.W."/>
            <person name="Tedersoo L."/>
            <person name="Vaario L.M."/>
            <person name="Yamada A."/>
            <person name="Yan M."/>
            <person name="Wang P."/>
            <person name="Xu J."/>
            <person name="Bruns T."/>
            <person name="Baldrian P."/>
            <person name="Vilgalys R."/>
            <person name="Dunand C."/>
            <person name="Henrissat B."/>
            <person name="Grigoriev I.V."/>
            <person name="Hibbett D."/>
            <person name="Nagy L.G."/>
            <person name="Martin F.M."/>
        </authorList>
    </citation>
    <scope>NUCLEOTIDE SEQUENCE</scope>
    <source>
        <strain evidence="11">UH-Tt-Lm1</strain>
    </source>
</reference>
<evidence type="ECO:0000256" key="1">
    <source>
        <dbReference type="ARBA" id="ARBA00001974"/>
    </source>
</evidence>
<gene>
    <name evidence="11" type="ORF">BJ322DRAFT_1123422</name>
</gene>
<dbReference type="FunFam" id="1.20.120.310:FF:000003">
    <property type="entry name" value="Sulfhydryl oxidase"/>
    <property type="match status" value="1"/>
</dbReference>
<comment type="caution">
    <text evidence="11">The sequence shown here is derived from an EMBL/GenBank/DDBJ whole genome shotgun (WGS) entry which is preliminary data.</text>
</comment>
<evidence type="ECO:0000313" key="11">
    <source>
        <dbReference type="EMBL" id="KAF9786331.1"/>
    </source>
</evidence>
<keyword evidence="12" id="KW-1185">Reference proteome</keyword>
<name>A0A9P6HFX8_9AGAM</name>
<dbReference type="EC" id="1.8.3.2" evidence="8"/>
<dbReference type="EMBL" id="WIUZ02000006">
    <property type="protein sequence ID" value="KAF9786331.1"/>
    <property type="molecule type" value="Genomic_DNA"/>
</dbReference>
<evidence type="ECO:0000256" key="6">
    <source>
        <dbReference type="ARBA" id="ARBA00023128"/>
    </source>
</evidence>
<dbReference type="Proteomes" id="UP000736335">
    <property type="component" value="Unassembled WGS sequence"/>
</dbReference>
<protein>
    <recommendedName>
        <fullName evidence="8">Sulfhydryl oxidase</fullName>
        <ecNumber evidence="8">1.8.3.2</ecNumber>
    </recommendedName>
</protein>
<dbReference type="Pfam" id="PF04777">
    <property type="entry name" value="Evr1_Alr"/>
    <property type="match status" value="1"/>
</dbReference>
<evidence type="ECO:0000256" key="9">
    <source>
        <dbReference type="SAM" id="MobiDB-lite"/>
    </source>
</evidence>
<dbReference type="GO" id="GO:0005758">
    <property type="term" value="C:mitochondrial intermembrane space"/>
    <property type="evidence" value="ECO:0007669"/>
    <property type="project" value="UniProtKB-SubCell"/>
</dbReference>
<keyword evidence="7" id="KW-1015">Disulfide bond</keyword>
<evidence type="ECO:0000313" key="12">
    <source>
        <dbReference type="Proteomes" id="UP000736335"/>
    </source>
</evidence>
<sequence>MGNPNPPTPDTSKSAPLPPGMVIGPDGKPCKICTAFRNWKPPGTSKSKKAAAAGTAAATTVAAIADTNTRPANCPPDVEDLGRATWTFLHTTAAYYPDKPTVTQRASMLSLLRSLPTLYPCGHCASHLGENMKEHPPRVGSRSELSKWLCERHNDVNVRLGKEKFDCAKVDERWKDGPPDGSCD</sequence>
<evidence type="ECO:0000256" key="2">
    <source>
        <dbReference type="ARBA" id="ARBA00004569"/>
    </source>
</evidence>
<dbReference type="AlphaFoldDB" id="A0A9P6HFX8"/>
<dbReference type="PANTHER" id="PTHR12645:SF0">
    <property type="entry name" value="FAD-LINKED SULFHYDRYL OXIDASE ALR"/>
    <property type="match status" value="1"/>
</dbReference>
<dbReference type="PROSITE" id="PS51324">
    <property type="entry name" value="ERV_ALR"/>
    <property type="match status" value="1"/>
</dbReference>
<feature type="domain" description="ERV/ALR sulfhydryl oxidase" evidence="10">
    <location>
        <begin position="74"/>
        <end position="174"/>
    </location>
</feature>
<evidence type="ECO:0000256" key="7">
    <source>
        <dbReference type="ARBA" id="ARBA00023157"/>
    </source>
</evidence>
<dbReference type="Gene3D" id="1.20.120.310">
    <property type="entry name" value="ERV/ALR sulfhydryl oxidase domain"/>
    <property type="match status" value="1"/>
</dbReference>
<dbReference type="GO" id="GO:0016971">
    <property type="term" value="F:flavin-dependent sulfhydryl oxidase activity"/>
    <property type="evidence" value="ECO:0007669"/>
    <property type="project" value="InterPro"/>
</dbReference>